<feature type="transmembrane region" description="Helical" evidence="1">
    <location>
        <begin position="6"/>
        <end position="28"/>
    </location>
</feature>
<sequence>MLVFRILFLLILLYRVCVLVPIGEEFLYRGLLLMVPSHRIRYVMLIISSIIFASIHSNPYETIWRSLESYGNLLVKGTFQIRKHFS</sequence>
<keyword evidence="1" id="KW-0812">Transmembrane</keyword>
<dbReference type="GO" id="GO:0080120">
    <property type="term" value="P:CAAX-box protein maturation"/>
    <property type="evidence" value="ECO:0007669"/>
    <property type="project" value="UniProtKB-ARBA"/>
</dbReference>
<dbReference type="InterPro" id="IPR003675">
    <property type="entry name" value="Rce1/LyrA-like_dom"/>
</dbReference>
<evidence type="ECO:0000256" key="1">
    <source>
        <dbReference type="SAM" id="Phobius"/>
    </source>
</evidence>
<gene>
    <name evidence="3" type="ORF">FZC79_19960</name>
</gene>
<evidence type="ECO:0000313" key="4">
    <source>
        <dbReference type="Proteomes" id="UP000323317"/>
    </source>
</evidence>
<keyword evidence="3" id="KW-0482">Metalloprotease</keyword>
<keyword evidence="1" id="KW-1133">Transmembrane helix</keyword>
<evidence type="ECO:0000313" key="3">
    <source>
        <dbReference type="EMBL" id="TYR73201.1"/>
    </source>
</evidence>
<organism evidence="3 4">
    <name type="scientific">Rossellomorea vietnamensis</name>
    <dbReference type="NCBI Taxonomy" id="218284"/>
    <lineage>
        <taxon>Bacteria</taxon>
        <taxon>Bacillati</taxon>
        <taxon>Bacillota</taxon>
        <taxon>Bacilli</taxon>
        <taxon>Bacillales</taxon>
        <taxon>Bacillaceae</taxon>
        <taxon>Rossellomorea</taxon>
    </lineage>
</organism>
<dbReference type="GO" id="GO:0006508">
    <property type="term" value="P:proteolysis"/>
    <property type="evidence" value="ECO:0007669"/>
    <property type="project" value="UniProtKB-KW"/>
</dbReference>
<dbReference type="GO" id="GO:0008237">
    <property type="term" value="F:metallopeptidase activity"/>
    <property type="evidence" value="ECO:0007669"/>
    <property type="project" value="UniProtKB-KW"/>
</dbReference>
<keyword evidence="3" id="KW-0378">Hydrolase</keyword>
<keyword evidence="3" id="KW-0645">Protease</keyword>
<protein>
    <submittedName>
        <fullName evidence="3">CPBP family intramembrane metalloprotease</fullName>
    </submittedName>
</protein>
<dbReference type="EMBL" id="VTEH01000021">
    <property type="protein sequence ID" value="TYR73201.1"/>
    <property type="molecule type" value="Genomic_DNA"/>
</dbReference>
<evidence type="ECO:0000259" key="2">
    <source>
        <dbReference type="Pfam" id="PF02517"/>
    </source>
</evidence>
<dbReference type="AlphaFoldDB" id="A0A5D4K772"/>
<feature type="domain" description="CAAX prenyl protease 2/Lysostaphin resistance protein A-like" evidence="2">
    <location>
        <begin position="9"/>
        <end position="59"/>
    </location>
</feature>
<accession>A0A5D4K772</accession>
<dbReference type="Proteomes" id="UP000323317">
    <property type="component" value="Unassembled WGS sequence"/>
</dbReference>
<keyword evidence="1" id="KW-0472">Membrane</keyword>
<comment type="caution">
    <text evidence="3">The sequence shown here is derived from an EMBL/GenBank/DDBJ whole genome shotgun (WGS) entry which is preliminary data.</text>
</comment>
<dbReference type="Pfam" id="PF02517">
    <property type="entry name" value="Rce1-like"/>
    <property type="match status" value="1"/>
</dbReference>
<dbReference type="GO" id="GO:0004175">
    <property type="term" value="F:endopeptidase activity"/>
    <property type="evidence" value="ECO:0007669"/>
    <property type="project" value="UniProtKB-ARBA"/>
</dbReference>
<name>A0A5D4K772_9BACI</name>
<feature type="transmembrane region" description="Helical" evidence="1">
    <location>
        <begin position="40"/>
        <end position="57"/>
    </location>
</feature>
<reference evidence="3 4" key="1">
    <citation type="submission" date="2019-08" db="EMBL/GenBank/DDBJ databases">
        <title>Bacillus genomes from the desert of Cuatro Cienegas, Coahuila.</title>
        <authorList>
            <person name="Olmedo-Alvarez G."/>
        </authorList>
    </citation>
    <scope>NUCLEOTIDE SEQUENCE [LARGE SCALE GENOMIC DNA]</scope>
    <source>
        <strain evidence="3 4">CH40_1T</strain>
    </source>
</reference>
<proteinExistence type="predicted"/>